<evidence type="ECO:0000256" key="1">
    <source>
        <dbReference type="ARBA" id="ARBA00004120"/>
    </source>
</evidence>
<dbReference type="InterPro" id="IPR056158">
    <property type="entry name" value="Beta-prop_IFT121_2nd"/>
</dbReference>
<keyword evidence="4" id="KW-0677">Repeat</keyword>
<dbReference type="InterPro" id="IPR056157">
    <property type="entry name" value="TPR_IFT80_172_dom"/>
</dbReference>
<evidence type="ECO:0000256" key="6">
    <source>
        <dbReference type="ARBA" id="ARBA00023069"/>
    </source>
</evidence>
<evidence type="ECO:0000259" key="9">
    <source>
        <dbReference type="Pfam" id="PF23145"/>
    </source>
</evidence>
<proteinExistence type="predicted"/>
<dbReference type="InterPro" id="IPR057979">
    <property type="entry name" value="TPR_IFT121"/>
</dbReference>
<dbReference type="InterPro" id="IPR056170">
    <property type="entry name" value="Znf_IFT121-like"/>
</dbReference>
<dbReference type="Pfam" id="PF24797">
    <property type="entry name" value="Beta-prop_WDR35_TULP_N"/>
    <property type="match status" value="1"/>
</dbReference>
<dbReference type="GO" id="GO:0030991">
    <property type="term" value="C:intraciliary transport particle A"/>
    <property type="evidence" value="ECO:0007669"/>
    <property type="project" value="TreeGrafter"/>
</dbReference>
<dbReference type="PIRSF" id="PIRSF037536">
    <property type="entry name" value="WD_repeat_p35"/>
    <property type="match status" value="1"/>
</dbReference>
<organism evidence="14">
    <name type="scientific">Zooxanthella nutricula</name>
    <dbReference type="NCBI Taxonomy" id="1333877"/>
    <lineage>
        <taxon>Eukaryota</taxon>
        <taxon>Sar</taxon>
        <taxon>Alveolata</taxon>
        <taxon>Dinophyceae</taxon>
        <taxon>Peridiniales</taxon>
        <taxon>Peridiniales incertae sedis</taxon>
        <taxon>Zooxanthella</taxon>
    </lineage>
</organism>
<evidence type="ECO:0000259" key="10">
    <source>
        <dbReference type="Pfam" id="PF23387"/>
    </source>
</evidence>
<evidence type="ECO:0000259" key="13">
    <source>
        <dbReference type="Pfam" id="PF25768"/>
    </source>
</evidence>
<dbReference type="Gene3D" id="1.25.40.470">
    <property type="match status" value="2"/>
</dbReference>
<dbReference type="InterPro" id="IPR056159">
    <property type="entry name" value="Beta-prop_IFT121_TULP_N"/>
</dbReference>
<evidence type="ECO:0000256" key="3">
    <source>
        <dbReference type="ARBA" id="ARBA00022574"/>
    </source>
</evidence>
<feature type="domain" description="IFT80/172/WDR35 TPR" evidence="10">
    <location>
        <begin position="587"/>
        <end position="677"/>
    </location>
</feature>
<dbReference type="FunFam" id="1.25.40.470:FF:000004">
    <property type="entry name" value="WD repeat-containing protein 35"/>
    <property type="match status" value="1"/>
</dbReference>
<dbReference type="Pfam" id="PF25768">
    <property type="entry name" value="TPR_IFT121"/>
    <property type="match status" value="1"/>
</dbReference>
<keyword evidence="5" id="KW-0970">Cilium biogenesis/degradation</keyword>
<dbReference type="InterPro" id="IPR017233">
    <property type="entry name" value="WDR35"/>
</dbReference>
<comment type="subcellular location">
    <subcellularLocation>
        <location evidence="1">Cytoplasm</location>
        <location evidence="1">Cytoskeleton</location>
        <location evidence="1">Cilium basal body</location>
    </subcellularLocation>
</comment>
<keyword evidence="6" id="KW-0969">Cilium</keyword>
<dbReference type="SUPFAM" id="SSF50978">
    <property type="entry name" value="WD40 repeat-like"/>
    <property type="match status" value="1"/>
</dbReference>
<keyword evidence="2" id="KW-0963">Cytoplasm</keyword>
<dbReference type="GO" id="GO:0061512">
    <property type="term" value="P:protein localization to cilium"/>
    <property type="evidence" value="ECO:0007669"/>
    <property type="project" value="TreeGrafter"/>
</dbReference>
<evidence type="ECO:0000313" key="14">
    <source>
        <dbReference type="EMBL" id="CAD9614749.1"/>
    </source>
</evidence>
<evidence type="ECO:0000256" key="7">
    <source>
        <dbReference type="ARBA" id="ARBA00023212"/>
    </source>
</evidence>
<dbReference type="PANTHER" id="PTHR12764">
    <property type="entry name" value="WD REPEAT DOMAIN-RELATED"/>
    <property type="match status" value="1"/>
</dbReference>
<dbReference type="Pfam" id="PF25170">
    <property type="entry name" value="TPR_WDR35"/>
    <property type="match status" value="1"/>
</dbReference>
<keyword evidence="8" id="KW-0966">Cell projection</keyword>
<evidence type="ECO:0000259" key="11">
    <source>
        <dbReference type="Pfam" id="PF23390"/>
    </source>
</evidence>
<sequence length="1100" mass="123916">MKWSADCQKICIIYEDGAVIVGTVDGQRLWGKEIKTHLAFVEWSPDGKNILFCTLNGEVHVYDTEGVYSHRVPIYCLDNGTEGAVAIAGIDWYAGWYGPDNQVPTLCIGFENGRVQIMRSDSDDKPVLIDTQLRCAGLKWDPNGSTVAVAGMQIQSQGSGADREVGVVQFYAPQGQHLRTLRVPGNNLRSISWEGTGLRLALAVDSHIFFANIRPDYLWGYFSHTLVYAVLRKERSEHIVVFWDTQSDEKYTKYIKHVAHIRSSDEFCVLVTKADDASGQYIVIVCNDIGSPVDSKYLNHEPLHVAMTNSHVIVASEDVVYIWMYRNSVSKQTNDLATAASVLGLGSKRRTEMMFHIDETFAGGAGLHDKESFVPPVAPAQDPIACITATEQCFLVAKESGVVQRYSLPHVSLETRFALRCRPQVIAGNCDSTRMSVIDINGMLTLYDIEVKPSSGHRLMGGESADAKKDVSTGQQLDFERKDVWNMRWASDNPDLFAIMEKTRMYIIRGLLPEEPVLSNAYICAFRDLQIQSVLIDEVIANPESPRKEVLLDFETKSLRDTRDILTKVSNLKDAFKFVDDNPHPRLWRLLAESALDQLDFGVAEKAFVRFEDYQGIQLVKRLRLLDDRVKQKAEVAVYFQRFDEAESLYREIDRKDLAIDLRVRLGDWFRVIQLAHGGNEDLLQQAWSAIGDYYADRGKWSNAAQYYAKAQNNSSLVDTYYFLEDYDSLERLITFLPESSPLLMDIGNKFTLVGLCEKAVQAYMRHGDITTAVQTCVTLNQWDLAVTLAQQQNFSQIEGLLSKYAQHLLDKNKKMEAVALYRKASKHTEAAKLLSQLAKETPGGAQKNPDRIKKLYLLAALEVEKYKTKTLALNTDATLGTITTAQTVQSLITQDQSVASDKALESPWRGCEAFHLYLLAQRQLYDGHLEKSMKTALRLADYEDIMDTQTIYSLIALTTYYNKFFLQCSRAFIKLEASLDVNEEMRTKFGDLALRIFTRNPPRDPSSAMLPCLKCNARVHDWEISCPSCSYRLPFCVASGRSIFPEERGPPGGHAPDAAGGVVRCKTCRHRMYTAEMRKNRYCPLCHSGLDGARLGAPY</sequence>
<evidence type="ECO:0000256" key="8">
    <source>
        <dbReference type="ARBA" id="ARBA00023273"/>
    </source>
</evidence>
<feature type="domain" description="IFT121-like zinc finger" evidence="9">
    <location>
        <begin position="1063"/>
        <end position="1090"/>
    </location>
</feature>
<dbReference type="InterPro" id="IPR015943">
    <property type="entry name" value="WD40/YVTN_repeat-like_dom_sf"/>
</dbReference>
<name>A0A7S2LS93_9DINO</name>
<evidence type="ECO:0000256" key="5">
    <source>
        <dbReference type="ARBA" id="ARBA00022794"/>
    </source>
</evidence>
<gene>
    <name evidence="14" type="ORF">BRAN1462_LOCUS42407</name>
</gene>
<evidence type="ECO:0000256" key="4">
    <source>
        <dbReference type="ARBA" id="ARBA00022737"/>
    </source>
</evidence>
<dbReference type="Gene3D" id="2.130.10.10">
    <property type="entry name" value="YVTN repeat-like/Quinoprotein amine dehydrogenase"/>
    <property type="match status" value="1"/>
</dbReference>
<dbReference type="GO" id="GO:0035721">
    <property type="term" value="P:intraciliary retrograde transport"/>
    <property type="evidence" value="ECO:0007669"/>
    <property type="project" value="TreeGrafter"/>
</dbReference>
<dbReference type="Pfam" id="PF23387">
    <property type="entry name" value="TPR_IFT80_172"/>
    <property type="match status" value="1"/>
</dbReference>
<dbReference type="Pfam" id="PF23390">
    <property type="entry name" value="Beta-prop_WDR35_2nd"/>
    <property type="match status" value="1"/>
</dbReference>
<dbReference type="AlphaFoldDB" id="A0A7S2LS93"/>
<dbReference type="EMBL" id="HBGW01066542">
    <property type="protein sequence ID" value="CAD9614749.1"/>
    <property type="molecule type" value="Transcribed_RNA"/>
</dbReference>
<keyword evidence="3" id="KW-0853">WD repeat</keyword>
<reference evidence="14" key="1">
    <citation type="submission" date="2021-01" db="EMBL/GenBank/DDBJ databases">
        <authorList>
            <person name="Corre E."/>
            <person name="Pelletier E."/>
            <person name="Niang G."/>
            <person name="Scheremetjew M."/>
            <person name="Finn R."/>
            <person name="Kale V."/>
            <person name="Holt S."/>
            <person name="Cochrane G."/>
            <person name="Meng A."/>
            <person name="Brown T."/>
            <person name="Cohen L."/>
        </authorList>
    </citation>
    <scope>NUCLEOTIDE SEQUENCE</scope>
    <source>
        <strain evidence="14">RCC3387</strain>
    </source>
</reference>
<protein>
    <recommendedName>
        <fullName evidence="15">Anaphase-promoting complex subunit 4 WD40 domain-containing protein</fullName>
    </recommendedName>
</protein>
<dbReference type="PANTHER" id="PTHR12764:SF5">
    <property type="entry name" value="LD29485P"/>
    <property type="match status" value="1"/>
</dbReference>
<evidence type="ECO:0000256" key="2">
    <source>
        <dbReference type="ARBA" id="ARBA00022490"/>
    </source>
</evidence>
<accession>A0A7S2LS93</accession>
<feature type="domain" description="IFT121-like TPR repeats" evidence="13">
    <location>
        <begin position="907"/>
        <end position="1005"/>
    </location>
</feature>
<evidence type="ECO:0008006" key="15">
    <source>
        <dbReference type="Google" id="ProtNLM"/>
    </source>
</evidence>
<feature type="domain" description="IFT121 second beta-propeller" evidence="11">
    <location>
        <begin position="219"/>
        <end position="555"/>
    </location>
</feature>
<dbReference type="InterPro" id="IPR036322">
    <property type="entry name" value="WD40_repeat_dom_sf"/>
</dbReference>
<dbReference type="Pfam" id="PF23145">
    <property type="entry name" value="Zf_2nd_IFT121"/>
    <property type="match status" value="1"/>
</dbReference>
<dbReference type="InterPro" id="IPR057361">
    <property type="entry name" value="TPR_WDR35"/>
</dbReference>
<feature type="domain" description="IFT121/TULP4 N-terminal" evidence="12">
    <location>
        <begin position="1"/>
        <end position="214"/>
    </location>
</feature>
<keyword evidence="7" id="KW-0206">Cytoskeleton</keyword>
<dbReference type="SUPFAM" id="SSF82171">
    <property type="entry name" value="DPP6 N-terminal domain-like"/>
    <property type="match status" value="1"/>
</dbReference>
<dbReference type="GO" id="GO:1905515">
    <property type="term" value="P:non-motile cilium assembly"/>
    <property type="evidence" value="ECO:0007669"/>
    <property type="project" value="TreeGrafter"/>
</dbReference>
<dbReference type="GO" id="GO:0097730">
    <property type="term" value="C:non-motile cilium"/>
    <property type="evidence" value="ECO:0007669"/>
    <property type="project" value="TreeGrafter"/>
</dbReference>
<evidence type="ECO:0000259" key="12">
    <source>
        <dbReference type="Pfam" id="PF24797"/>
    </source>
</evidence>
<dbReference type="InterPro" id="IPR039857">
    <property type="entry name" value="Ift122/121"/>
</dbReference>